<evidence type="ECO:0000313" key="5">
    <source>
        <dbReference type="WBParaSite" id="ACAC_0000185001-mRNA-1"/>
    </source>
</evidence>
<comment type="similarity">
    <text evidence="1">Belongs to the heat shock protein 70 family.</text>
</comment>
<dbReference type="PANTHER" id="PTHR45639:SF4">
    <property type="entry name" value="HSC70CB, ISOFORM G"/>
    <property type="match status" value="1"/>
</dbReference>
<keyword evidence="4" id="KW-1185">Reference proteome</keyword>
<dbReference type="PANTHER" id="PTHR45639">
    <property type="entry name" value="HSC70CB, ISOFORM G-RELATED"/>
    <property type="match status" value="1"/>
</dbReference>
<protein>
    <submittedName>
        <fullName evidence="5">Heat shock protein 70 family</fullName>
    </submittedName>
</protein>
<evidence type="ECO:0000256" key="3">
    <source>
        <dbReference type="ARBA" id="ARBA00022840"/>
    </source>
</evidence>
<dbReference type="AlphaFoldDB" id="A0A0K0CWL4"/>
<keyword evidence="3" id="KW-0067">ATP-binding</keyword>
<dbReference type="Proteomes" id="UP000035642">
    <property type="component" value="Unassembled WGS sequence"/>
</dbReference>
<dbReference type="WBParaSite" id="ACAC_0000185001-mRNA-1">
    <property type="protein sequence ID" value="ACAC_0000185001-mRNA-1"/>
    <property type="gene ID" value="ACAC_0000185001"/>
</dbReference>
<dbReference type="GO" id="GO:0005634">
    <property type="term" value="C:nucleus"/>
    <property type="evidence" value="ECO:0007669"/>
    <property type="project" value="TreeGrafter"/>
</dbReference>
<accession>A0A0K0CWL4</accession>
<dbReference type="SUPFAM" id="SSF53067">
    <property type="entry name" value="Actin-like ATPase domain"/>
    <property type="match status" value="1"/>
</dbReference>
<name>A0A0K0CWL4_ANGCA</name>
<dbReference type="STRING" id="6313.A0A0K0CWL4"/>
<evidence type="ECO:0000256" key="2">
    <source>
        <dbReference type="ARBA" id="ARBA00022741"/>
    </source>
</evidence>
<dbReference type="GO" id="GO:0005829">
    <property type="term" value="C:cytosol"/>
    <property type="evidence" value="ECO:0007669"/>
    <property type="project" value="TreeGrafter"/>
</dbReference>
<evidence type="ECO:0000313" key="4">
    <source>
        <dbReference type="Proteomes" id="UP000035642"/>
    </source>
</evidence>
<dbReference type="Pfam" id="PF00012">
    <property type="entry name" value="HSP70"/>
    <property type="match status" value="1"/>
</dbReference>
<proteinExistence type="inferred from homology"/>
<evidence type="ECO:0000256" key="1">
    <source>
        <dbReference type="ARBA" id="ARBA00007381"/>
    </source>
</evidence>
<dbReference type="GO" id="GO:0005524">
    <property type="term" value="F:ATP binding"/>
    <property type="evidence" value="ECO:0007669"/>
    <property type="project" value="UniProtKB-KW"/>
</dbReference>
<organism evidence="4 5">
    <name type="scientific">Angiostrongylus cantonensis</name>
    <name type="common">Rat lungworm</name>
    <dbReference type="NCBI Taxonomy" id="6313"/>
    <lineage>
        <taxon>Eukaryota</taxon>
        <taxon>Metazoa</taxon>
        <taxon>Ecdysozoa</taxon>
        <taxon>Nematoda</taxon>
        <taxon>Chromadorea</taxon>
        <taxon>Rhabditida</taxon>
        <taxon>Rhabditina</taxon>
        <taxon>Rhabditomorpha</taxon>
        <taxon>Strongyloidea</taxon>
        <taxon>Metastrongylidae</taxon>
        <taxon>Angiostrongylus</taxon>
    </lineage>
</organism>
<reference evidence="5" key="2">
    <citation type="submission" date="2017-02" db="UniProtKB">
        <authorList>
            <consortium name="WormBaseParasite"/>
        </authorList>
    </citation>
    <scope>IDENTIFICATION</scope>
</reference>
<dbReference type="InterPro" id="IPR013126">
    <property type="entry name" value="Hsp_70_fam"/>
</dbReference>
<sequence>MIGGSRRIPFISRIVQEVFNKDAKTTMNLNEAVARGAAMQCAILSPAFREREFSTKDSQPYRVEVE</sequence>
<reference evidence="4" key="1">
    <citation type="submission" date="2012-09" db="EMBL/GenBank/DDBJ databases">
        <authorList>
            <person name="Martin A.A."/>
        </authorList>
    </citation>
    <scope>NUCLEOTIDE SEQUENCE</scope>
</reference>
<dbReference type="Gene3D" id="3.30.420.40">
    <property type="match status" value="2"/>
</dbReference>
<dbReference type="InterPro" id="IPR043129">
    <property type="entry name" value="ATPase_NBD"/>
</dbReference>
<keyword evidence="2" id="KW-0547">Nucleotide-binding</keyword>
<dbReference type="GO" id="GO:0140662">
    <property type="term" value="F:ATP-dependent protein folding chaperone"/>
    <property type="evidence" value="ECO:0007669"/>
    <property type="project" value="InterPro"/>
</dbReference>